<feature type="domain" description="FMN-binding" evidence="8">
    <location>
        <begin position="199"/>
        <end position="271"/>
    </location>
</feature>
<evidence type="ECO:0000256" key="1">
    <source>
        <dbReference type="ARBA" id="ARBA00022448"/>
    </source>
</evidence>
<keyword evidence="10" id="KW-1185">Reference proteome</keyword>
<dbReference type="EMBL" id="ACJM01000004">
    <property type="protein sequence ID" value="EEG78165.1"/>
    <property type="molecule type" value="Genomic_DNA"/>
</dbReference>
<evidence type="ECO:0000256" key="3">
    <source>
        <dbReference type="ARBA" id="ARBA00022630"/>
    </source>
</evidence>
<feature type="signal peptide" evidence="7">
    <location>
        <begin position="1"/>
        <end position="23"/>
    </location>
</feature>
<protein>
    <recommendedName>
        <fullName evidence="6">Ion-translocating oxidoreductase complex subunit G</fullName>
        <ecNumber evidence="6">7.-.-.-</ecNumber>
    </recommendedName>
    <alternativeName>
        <fullName evidence="6">Rnf electron transport complex subunit G</fullName>
    </alternativeName>
</protein>
<name>C0GEY3_DETAL</name>
<dbReference type="GO" id="GO:0005886">
    <property type="term" value="C:plasma membrane"/>
    <property type="evidence" value="ECO:0007669"/>
    <property type="project" value="UniProtKB-SubCell"/>
</dbReference>
<proteinExistence type="inferred from homology"/>
<keyword evidence="2 6" id="KW-0597">Phosphoprotein</keyword>
<dbReference type="GO" id="GO:0009055">
    <property type="term" value="F:electron transfer activity"/>
    <property type="evidence" value="ECO:0007669"/>
    <property type="project" value="InterPro"/>
</dbReference>
<dbReference type="RefSeq" id="WP_008515514.1">
    <property type="nucleotide sequence ID" value="NZ_ACJM01000004.1"/>
</dbReference>
<dbReference type="OrthoDB" id="9806398at2"/>
<dbReference type="PANTHER" id="PTHR36118:SF1">
    <property type="entry name" value="ION-TRANSLOCATING OXIDOREDUCTASE COMPLEX SUBUNIT G"/>
    <property type="match status" value="1"/>
</dbReference>
<dbReference type="AlphaFoldDB" id="C0GEY3"/>
<dbReference type="PANTHER" id="PTHR36118">
    <property type="entry name" value="ION-TRANSLOCATING OXIDOREDUCTASE COMPLEX SUBUNIT G"/>
    <property type="match status" value="1"/>
</dbReference>
<dbReference type="GO" id="GO:0022900">
    <property type="term" value="P:electron transport chain"/>
    <property type="evidence" value="ECO:0007669"/>
    <property type="project" value="UniProtKB-UniRule"/>
</dbReference>
<evidence type="ECO:0000259" key="8">
    <source>
        <dbReference type="SMART" id="SM00900"/>
    </source>
</evidence>
<accession>C0GEY3</accession>
<dbReference type="EC" id="7.-.-.-" evidence="6"/>
<dbReference type="eggNOG" id="COG4659">
    <property type="taxonomic scope" value="Bacteria"/>
</dbReference>
<dbReference type="Pfam" id="PF04205">
    <property type="entry name" value="FMN_bind"/>
    <property type="match status" value="2"/>
</dbReference>
<evidence type="ECO:0000313" key="10">
    <source>
        <dbReference type="Proteomes" id="UP000006443"/>
    </source>
</evidence>
<gene>
    <name evidence="6" type="primary">rnfG</name>
    <name evidence="9" type="ORF">DealDRAFT_1042</name>
</gene>
<evidence type="ECO:0000256" key="5">
    <source>
        <dbReference type="ARBA" id="ARBA00022982"/>
    </source>
</evidence>
<reference evidence="9 10" key="1">
    <citation type="submission" date="2009-02" db="EMBL/GenBank/DDBJ databases">
        <title>Sequencing of the draft genome and assembly of Dethiobacter alkaliphilus AHT 1.</title>
        <authorList>
            <consortium name="US DOE Joint Genome Institute (JGI-PGF)"/>
            <person name="Lucas S."/>
            <person name="Copeland A."/>
            <person name="Lapidus A."/>
            <person name="Glavina del Rio T."/>
            <person name="Dalin E."/>
            <person name="Tice H."/>
            <person name="Bruce D."/>
            <person name="Goodwin L."/>
            <person name="Pitluck S."/>
            <person name="Larimer F."/>
            <person name="Land M.L."/>
            <person name="Hauser L."/>
            <person name="Muyzer G."/>
        </authorList>
    </citation>
    <scope>NUCLEOTIDE SEQUENCE [LARGE SCALE GENOMIC DNA]</scope>
    <source>
        <strain evidence="9 10">AHT 1</strain>
    </source>
</reference>
<keyword evidence="1 6" id="KW-0813">Transport</keyword>
<dbReference type="InterPro" id="IPR010209">
    <property type="entry name" value="Ion_transpt_RnfG/RsxG"/>
</dbReference>
<organism evidence="9 10">
    <name type="scientific">Dethiobacter alkaliphilus AHT 1</name>
    <dbReference type="NCBI Taxonomy" id="555088"/>
    <lineage>
        <taxon>Bacteria</taxon>
        <taxon>Bacillati</taxon>
        <taxon>Bacillota</taxon>
        <taxon>Dethiobacteria</taxon>
        <taxon>Dethiobacterales</taxon>
        <taxon>Dethiobacteraceae</taxon>
        <taxon>Dethiobacter</taxon>
    </lineage>
</organism>
<comment type="subunit">
    <text evidence="6">The complex is composed of six subunits: RnfA, RnfB, RnfC, RnfD, RnfE and RnfG.</text>
</comment>
<keyword evidence="6" id="KW-0472">Membrane</keyword>
<comment type="subcellular location">
    <subcellularLocation>
        <location evidence="6">Cell membrane</location>
        <topology evidence="6">Single-pass membrane protein</topology>
    </subcellularLocation>
</comment>
<keyword evidence="4 6" id="KW-0288">FMN</keyword>
<evidence type="ECO:0000256" key="6">
    <source>
        <dbReference type="HAMAP-Rule" id="MF_00479"/>
    </source>
</evidence>
<evidence type="ECO:0000313" key="9">
    <source>
        <dbReference type="EMBL" id="EEG78165.1"/>
    </source>
</evidence>
<keyword evidence="6" id="KW-1278">Translocase</keyword>
<dbReference type="InterPro" id="IPR007329">
    <property type="entry name" value="FMN-bd"/>
</dbReference>
<dbReference type="STRING" id="555088.DealDRAFT_1042"/>
<keyword evidence="5 6" id="KW-0249">Electron transport</keyword>
<feature type="modified residue" description="FMN phosphoryl threonine" evidence="6">
    <location>
        <position position="150"/>
    </location>
</feature>
<dbReference type="Gene3D" id="3.90.1010.20">
    <property type="match status" value="1"/>
</dbReference>
<feature type="chain" id="PRO_5038725369" description="Ion-translocating oxidoreductase complex subunit G" evidence="7">
    <location>
        <begin position="24"/>
        <end position="271"/>
    </location>
</feature>
<keyword evidence="3 6" id="KW-0285">Flavoprotein</keyword>
<keyword evidence="7" id="KW-0732">Signal</keyword>
<dbReference type="SMART" id="SM00900">
    <property type="entry name" value="FMN_bind"/>
    <property type="match status" value="2"/>
</dbReference>
<keyword evidence="6" id="KW-0812">Transmembrane</keyword>
<sequence>MKDIIRNGLILAIICAVAAGALAVTNDITSAVVEARIYEETVAELEELFPAIEDFEEKEVDGYKGFVAYDADGNYIGVLAEGRTEGYGGTIRFNLGVNDEGEIVGVTVISQSETAGLGDVITRADYLEQFEGLGLEDNIADHVDVISGATVSTRAMINGVESELMEIVLRFGDADAVPDAPTVDMDALEDGTYTGTASGFKSDVTVEVTVSGGEITEITVTDHDDTPGIFADAEQVIDDIIAEQSLDVDAVSQATGSSNGIKNAVLNALAQ</sequence>
<feature type="domain" description="FMN-binding" evidence="8">
    <location>
        <begin position="86"/>
        <end position="167"/>
    </location>
</feature>
<keyword evidence="6" id="KW-1003">Cell membrane</keyword>
<comment type="caution">
    <text evidence="9">The sequence shown here is derived from an EMBL/GenBank/DDBJ whole genome shotgun (WGS) entry which is preliminary data.</text>
</comment>
<evidence type="ECO:0000256" key="7">
    <source>
        <dbReference type="SAM" id="SignalP"/>
    </source>
</evidence>
<keyword evidence="6" id="KW-1133">Transmembrane helix</keyword>
<evidence type="ECO:0000256" key="2">
    <source>
        <dbReference type="ARBA" id="ARBA00022553"/>
    </source>
</evidence>
<dbReference type="Proteomes" id="UP000006443">
    <property type="component" value="Unassembled WGS sequence"/>
</dbReference>
<evidence type="ECO:0000256" key="4">
    <source>
        <dbReference type="ARBA" id="ARBA00022643"/>
    </source>
</evidence>
<comment type="similarity">
    <text evidence="6">Belongs to the RnfG family.</text>
</comment>
<comment type="function">
    <text evidence="6">Part of a membrane-bound complex that couples electron transfer with translocation of ions across the membrane.</text>
</comment>
<dbReference type="GO" id="GO:0010181">
    <property type="term" value="F:FMN binding"/>
    <property type="evidence" value="ECO:0007669"/>
    <property type="project" value="InterPro"/>
</dbReference>
<dbReference type="eggNOG" id="COG3976">
    <property type="taxonomic scope" value="Bacteria"/>
</dbReference>
<dbReference type="HAMAP" id="MF_00479">
    <property type="entry name" value="RsxG_RnfG"/>
    <property type="match status" value="1"/>
</dbReference>
<comment type="cofactor">
    <cofactor evidence="6">
        <name>FMN</name>
        <dbReference type="ChEBI" id="CHEBI:58210"/>
    </cofactor>
</comment>